<gene>
    <name evidence="3" type="ORF">PHET_01902</name>
</gene>
<dbReference type="Pfam" id="PF03370">
    <property type="entry name" value="CBM_21"/>
    <property type="match status" value="1"/>
</dbReference>
<evidence type="ECO:0000256" key="1">
    <source>
        <dbReference type="SAM" id="MobiDB-lite"/>
    </source>
</evidence>
<dbReference type="EMBL" id="LUCH01000596">
    <property type="protein sequence ID" value="KAF5404752.1"/>
    <property type="molecule type" value="Genomic_DNA"/>
</dbReference>
<feature type="compositionally biased region" description="Low complexity" evidence="1">
    <location>
        <begin position="422"/>
        <end position="431"/>
    </location>
</feature>
<protein>
    <recommendedName>
        <fullName evidence="2">CBM21 domain-containing protein</fullName>
    </recommendedName>
</protein>
<comment type="caution">
    <text evidence="3">The sequence shown here is derived from an EMBL/GenBank/DDBJ whole genome shotgun (WGS) entry which is preliminary data.</text>
</comment>
<sequence>MNEKLPCSGAMDVLASADRHHGWHTEYSFNPDVPFGRSKKAADYVVRTCLRDKPSGKKCVNLVLRFRSLLPRRIQPHTGDQRLHRKHQDVLTSFKENRKARRASHAVCLEQRSLPLLKRAKSDSCINHLNVHRHVKLTESGLPGTHSSSSSSAVSTLSENVREMSTAAATSEVNGDALNRFQSLSTGNICCLFALHCLPSVEYLTTSLNHLSPLTAQPNLQVSSLKSTESRRKLPPSSVNVEKHFVLDRLKQHPCYQDVNRKLNEWVRKTLEFSEREDADGCSKPSSSRKMFGECYNGYSDWNRHVRFADETNCSSSATTLNSLSASSSILSLSSMASNVVHYSPQSSMIKFPASSHTASPISLPNSNAIGHRAKSPLIHHTRDFFRKLNPNRWASQDTKTDVLSIKDLSLGRLKTDHKNKSSLSKRLSLGSRRRRHRENKTIPLVTVNVIQDYSEPPEIPTHVLKSLQIDKSEPHWINTFPNPDECTNFYQRLVKQRICLGRLRSNTLSSVELQVHVISNDPFDKSDTRTVQLRYTLNNWATFTDSESLKKIFFEKKRLSMCETLWVEIYEGIVKLEVNVTGTSDGTGQIGRFEFAIVSRLNGQEVWDNNGQQNYICLQKLSDN</sequence>
<keyword evidence="4" id="KW-1185">Reference proteome</keyword>
<dbReference type="InterPro" id="IPR005036">
    <property type="entry name" value="CBM21_dom"/>
</dbReference>
<dbReference type="InterPro" id="IPR038175">
    <property type="entry name" value="CBM21_dom_sf"/>
</dbReference>
<feature type="domain" description="CBM21" evidence="2">
    <location>
        <begin position="497"/>
        <end position="617"/>
    </location>
</feature>
<dbReference type="OrthoDB" id="1881at2759"/>
<name>A0A8J4X2Y0_9TREM</name>
<reference evidence="3" key="1">
    <citation type="submission" date="2019-05" db="EMBL/GenBank/DDBJ databases">
        <title>Annotation for the trematode Paragonimus heterotremus.</title>
        <authorList>
            <person name="Choi Y.-J."/>
        </authorList>
    </citation>
    <scope>NUCLEOTIDE SEQUENCE</scope>
    <source>
        <strain evidence="3">LC</strain>
    </source>
</reference>
<feature type="region of interest" description="Disordered" evidence="1">
    <location>
        <begin position="417"/>
        <end position="436"/>
    </location>
</feature>
<evidence type="ECO:0000313" key="3">
    <source>
        <dbReference type="EMBL" id="KAF5404752.1"/>
    </source>
</evidence>
<dbReference type="Proteomes" id="UP000748531">
    <property type="component" value="Unassembled WGS sequence"/>
</dbReference>
<organism evidence="3 4">
    <name type="scientific">Paragonimus heterotremus</name>
    <dbReference type="NCBI Taxonomy" id="100268"/>
    <lineage>
        <taxon>Eukaryota</taxon>
        <taxon>Metazoa</taxon>
        <taxon>Spiralia</taxon>
        <taxon>Lophotrochozoa</taxon>
        <taxon>Platyhelminthes</taxon>
        <taxon>Trematoda</taxon>
        <taxon>Digenea</taxon>
        <taxon>Plagiorchiida</taxon>
        <taxon>Troglotremata</taxon>
        <taxon>Troglotrematidae</taxon>
        <taxon>Paragonimus</taxon>
    </lineage>
</organism>
<evidence type="ECO:0000259" key="2">
    <source>
        <dbReference type="Pfam" id="PF03370"/>
    </source>
</evidence>
<proteinExistence type="predicted"/>
<accession>A0A8J4X2Y0</accession>
<dbReference type="AlphaFoldDB" id="A0A8J4X2Y0"/>
<dbReference type="Gene3D" id="2.60.40.2440">
    <property type="entry name" value="Carbohydrate binding type-21 domain"/>
    <property type="match status" value="1"/>
</dbReference>
<evidence type="ECO:0000313" key="4">
    <source>
        <dbReference type="Proteomes" id="UP000748531"/>
    </source>
</evidence>